<protein>
    <submittedName>
        <fullName evidence="2">Uncharacterized protein</fullName>
    </submittedName>
</protein>
<evidence type="ECO:0000313" key="2">
    <source>
        <dbReference type="EMBL" id="BBA74390.1"/>
    </source>
</evidence>
<proteinExistence type="predicted"/>
<name>A0A292GS11_9HYPH</name>
<feature type="compositionally biased region" description="Basic and acidic residues" evidence="1">
    <location>
        <begin position="110"/>
        <end position="121"/>
    </location>
</feature>
<dbReference type="EMBL" id="LC171369">
    <property type="protein sequence ID" value="BBA74390.1"/>
    <property type="molecule type" value="Genomic_DNA"/>
</dbReference>
<feature type="compositionally biased region" description="Low complexity" evidence="1">
    <location>
        <begin position="24"/>
        <end position="35"/>
    </location>
</feature>
<dbReference type="AlphaFoldDB" id="A0A292GS11"/>
<reference evidence="2" key="1">
    <citation type="submission" date="2016-07" db="EMBL/GenBank/DDBJ databases">
        <title>Genomics reveals synergistic degradation of pyrene by five bacteria in a mangrove sediment-derived bacterial consortium.</title>
        <authorList>
            <person name="Wanapaisan P."/>
            <person name="Vejarano F."/>
            <person name="Chakraborty J."/>
            <person name="Shintani M."/>
            <person name="Muangchinda C."/>
            <person name="Laothamteep N."/>
            <person name="Suzuki-Minakuchi C."/>
            <person name="Inoue K."/>
            <person name="Nojiri H."/>
            <person name="Pinyakong O."/>
        </authorList>
    </citation>
    <scope>NUCLEOTIDE SEQUENCE</scope>
    <source>
        <strain evidence="2">PW1</strain>
    </source>
</reference>
<sequence>MTVPGQPLPTAAPIGSHPPACRFANTTRGAGAVAGNRRRSRVTTEPNMLHLTYDEAEVVAAYLLRVWPGATGLATAPQSERAADVVQLVLRKSREVIADRDAADAAQADGRMHVPEKELPY</sequence>
<feature type="region of interest" description="Disordered" evidence="1">
    <location>
        <begin position="101"/>
        <end position="121"/>
    </location>
</feature>
<organism evidence="2">
    <name type="scientific">Ochrobactrum sp. PW1</name>
    <dbReference type="NCBI Taxonomy" id="1882222"/>
    <lineage>
        <taxon>Bacteria</taxon>
        <taxon>Pseudomonadati</taxon>
        <taxon>Pseudomonadota</taxon>
        <taxon>Alphaproteobacteria</taxon>
        <taxon>Hyphomicrobiales</taxon>
        <taxon>Brucellaceae</taxon>
        <taxon>Brucella/Ochrobactrum group</taxon>
        <taxon>Ochrobactrum</taxon>
    </lineage>
</organism>
<evidence type="ECO:0000256" key="1">
    <source>
        <dbReference type="SAM" id="MobiDB-lite"/>
    </source>
</evidence>
<feature type="region of interest" description="Disordered" evidence="1">
    <location>
        <begin position="1"/>
        <end position="41"/>
    </location>
</feature>
<accession>A0A292GS11</accession>